<dbReference type="OrthoDB" id="4373027at2"/>
<gene>
    <name evidence="1" type="ORF">EHW97_01330</name>
</gene>
<keyword evidence="2" id="KW-1185">Reference proteome</keyword>
<sequence length="149" mass="16098">MDEALDVGAGAMEAEAMILVQTEADLTRFWRLVRAGLDVPSPQVSFVLIDAHGAPCPQVTTIDGLPSRPTTQVVEQLAEVVEESYRRLTPGGTAGLLWSRPGRGPIRAGESAWMRLVGDSLRRRRVVAWPAHVANDAYLRIVGADDLAA</sequence>
<dbReference type="EMBL" id="RQJX01000001">
    <property type="protein sequence ID" value="RQN10159.1"/>
    <property type="molecule type" value="Genomic_DNA"/>
</dbReference>
<comment type="caution">
    <text evidence="1">The sequence shown here is derived from an EMBL/GenBank/DDBJ whole genome shotgun (WGS) entry which is preliminary data.</text>
</comment>
<evidence type="ECO:0000313" key="1">
    <source>
        <dbReference type="EMBL" id="RQN10159.1"/>
    </source>
</evidence>
<proteinExistence type="predicted"/>
<dbReference type="RefSeq" id="WP_124235355.1">
    <property type="nucleotide sequence ID" value="NZ_JBHUFI010000007.1"/>
</dbReference>
<protein>
    <submittedName>
        <fullName evidence="1">Uncharacterized protein</fullName>
    </submittedName>
</protein>
<dbReference type="AlphaFoldDB" id="A0A3N6WRX8"/>
<dbReference type="Proteomes" id="UP000275225">
    <property type="component" value="Unassembled WGS sequence"/>
</dbReference>
<accession>A0A3N6WRX8</accession>
<reference evidence="1 2" key="1">
    <citation type="submission" date="2018-11" db="EMBL/GenBank/DDBJ databases">
        <authorList>
            <person name="Li F."/>
        </authorList>
    </citation>
    <scope>NUCLEOTIDE SEQUENCE [LARGE SCALE GENOMIC DNA]</scope>
    <source>
        <strain evidence="1 2">YS17T</strain>
    </source>
</reference>
<organism evidence="1 2">
    <name type="scientific">Aeromicrobium camelliae</name>
    <dbReference type="NCBI Taxonomy" id="1538144"/>
    <lineage>
        <taxon>Bacteria</taxon>
        <taxon>Bacillati</taxon>
        <taxon>Actinomycetota</taxon>
        <taxon>Actinomycetes</taxon>
        <taxon>Propionibacteriales</taxon>
        <taxon>Nocardioidaceae</taxon>
        <taxon>Aeromicrobium</taxon>
    </lineage>
</organism>
<evidence type="ECO:0000313" key="2">
    <source>
        <dbReference type="Proteomes" id="UP000275225"/>
    </source>
</evidence>
<name>A0A3N6WRX8_9ACTN</name>